<sequence>MNRSQYLRHRIFARHAHPVSAWTRLVTTPLVAAPFWTRRADVTAGVLVWFAINPIMTPAPAERRAFATRAILGEERWLARPALDAMSAINAVGAAVLGGSMFAAWHRRKVPTVLGVAATMALTLYGWRRYAELYDGDRNAA</sequence>
<feature type="transmembrane region" description="Helical" evidence="1">
    <location>
        <begin position="85"/>
        <end position="104"/>
    </location>
</feature>
<evidence type="ECO:0000313" key="2">
    <source>
        <dbReference type="EMBL" id="PKV81163.1"/>
    </source>
</evidence>
<name>A0A2N3VHS1_9NOCA</name>
<dbReference type="Proteomes" id="UP000233766">
    <property type="component" value="Unassembled WGS sequence"/>
</dbReference>
<feature type="transmembrane region" description="Helical" evidence="1">
    <location>
        <begin position="110"/>
        <end position="127"/>
    </location>
</feature>
<protein>
    <submittedName>
        <fullName evidence="2">Uncharacterized protein</fullName>
    </submittedName>
</protein>
<dbReference type="RefSeq" id="WP_101466951.1">
    <property type="nucleotide sequence ID" value="NZ_PJMW01000002.1"/>
</dbReference>
<dbReference type="AlphaFoldDB" id="A0A2N3VHS1"/>
<evidence type="ECO:0000256" key="1">
    <source>
        <dbReference type="SAM" id="Phobius"/>
    </source>
</evidence>
<proteinExistence type="predicted"/>
<keyword evidence="3" id="KW-1185">Reference proteome</keyword>
<keyword evidence="1" id="KW-0472">Membrane</keyword>
<dbReference type="EMBL" id="PJMW01000002">
    <property type="protein sequence ID" value="PKV81163.1"/>
    <property type="molecule type" value="Genomic_DNA"/>
</dbReference>
<keyword evidence="1" id="KW-1133">Transmembrane helix</keyword>
<keyword evidence="1" id="KW-0812">Transmembrane</keyword>
<dbReference type="Pfam" id="PF20358">
    <property type="entry name" value="DUF6653"/>
    <property type="match status" value="1"/>
</dbReference>
<accession>A0A2N3VHS1</accession>
<evidence type="ECO:0000313" key="3">
    <source>
        <dbReference type="Proteomes" id="UP000233766"/>
    </source>
</evidence>
<organism evidence="2 3">
    <name type="scientific">Nocardia fluminea</name>
    <dbReference type="NCBI Taxonomy" id="134984"/>
    <lineage>
        <taxon>Bacteria</taxon>
        <taxon>Bacillati</taxon>
        <taxon>Actinomycetota</taxon>
        <taxon>Actinomycetes</taxon>
        <taxon>Mycobacteriales</taxon>
        <taxon>Nocardiaceae</taxon>
        <taxon>Nocardia</taxon>
    </lineage>
</organism>
<dbReference type="InterPro" id="IPR046595">
    <property type="entry name" value="DUF6653"/>
</dbReference>
<gene>
    <name evidence="2" type="ORF">ATK86_5625</name>
</gene>
<comment type="caution">
    <text evidence="2">The sequence shown here is derived from an EMBL/GenBank/DDBJ whole genome shotgun (WGS) entry which is preliminary data.</text>
</comment>
<reference evidence="2 3" key="1">
    <citation type="submission" date="2017-12" db="EMBL/GenBank/DDBJ databases">
        <title>Sequencing the genomes of 1000 Actinobacteria strains.</title>
        <authorList>
            <person name="Klenk H.-P."/>
        </authorList>
    </citation>
    <scope>NUCLEOTIDE SEQUENCE [LARGE SCALE GENOMIC DNA]</scope>
    <source>
        <strain evidence="2 3">DSM 44489</strain>
    </source>
</reference>
<dbReference type="OrthoDB" id="1442233at2"/>